<evidence type="ECO:0000313" key="5">
    <source>
        <dbReference type="Proteomes" id="UP000688137"/>
    </source>
</evidence>
<keyword evidence="2" id="KW-0342">GTP-binding</keyword>
<dbReference type="SMART" id="SM00174">
    <property type="entry name" value="RHO"/>
    <property type="match status" value="1"/>
</dbReference>
<dbReference type="PROSITE" id="PS51419">
    <property type="entry name" value="RAB"/>
    <property type="match status" value="1"/>
</dbReference>
<dbReference type="PANTHER" id="PTHR47977">
    <property type="entry name" value="RAS-RELATED PROTEIN RAB"/>
    <property type="match status" value="1"/>
</dbReference>
<evidence type="ECO:0000313" key="3">
    <source>
        <dbReference type="EMBL" id="CAD8113630.1"/>
    </source>
</evidence>
<organism evidence="3 5">
    <name type="scientific">Paramecium primaurelia</name>
    <dbReference type="NCBI Taxonomy" id="5886"/>
    <lineage>
        <taxon>Eukaryota</taxon>
        <taxon>Sar</taxon>
        <taxon>Alveolata</taxon>
        <taxon>Ciliophora</taxon>
        <taxon>Intramacronucleata</taxon>
        <taxon>Oligohymenophorea</taxon>
        <taxon>Peniculida</taxon>
        <taxon>Parameciidae</taxon>
        <taxon>Paramecium</taxon>
    </lineage>
</organism>
<protein>
    <recommendedName>
        <fullName evidence="6">GTP-binding protein</fullName>
    </recommendedName>
</protein>
<proteinExistence type="predicted"/>
<dbReference type="SMART" id="SM00173">
    <property type="entry name" value="RAS"/>
    <property type="match status" value="1"/>
</dbReference>
<dbReference type="Pfam" id="PF00071">
    <property type="entry name" value="Ras"/>
    <property type="match status" value="1"/>
</dbReference>
<dbReference type="InterPro" id="IPR001806">
    <property type="entry name" value="Small_GTPase"/>
</dbReference>
<comment type="caution">
    <text evidence="3">The sequence shown here is derived from an EMBL/GenBank/DDBJ whole genome shotgun (WGS) entry which is preliminary data.</text>
</comment>
<dbReference type="AlphaFoldDB" id="A0A8S1QGD4"/>
<evidence type="ECO:0008006" key="6">
    <source>
        <dbReference type="Google" id="ProtNLM"/>
    </source>
</evidence>
<sequence>MRTITKPGTIKINKNKDNYEQYKILVLGDPFVGKTSILDRYINGDFNEKYNSTIAVDFKHVQPSSNISLNFWDFSGQQEFVEVRNEFYKDANMIMLVFDLSTRKTLETLDMWVREANDYGAANIPILVVGNKKEKRSMSENEGYNWAKQRSYQYIEVSAQQNNNIDLLFKVIKDIFTQKK</sequence>
<dbReference type="GO" id="GO:0005525">
    <property type="term" value="F:GTP binding"/>
    <property type="evidence" value="ECO:0007669"/>
    <property type="project" value="UniProtKB-KW"/>
</dbReference>
<dbReference type="Proteomes" id="UP000688137">
    <property type="component" value="Unassembled WGS sequence"/>
</dbReference>
<name>A0A8S1QGD4_PARPR</name>
<evidence type="ECO:0000256" key="1">
    <source>
        <dbReference type="ARBA" id="ARBA00022741"/>
    </source>
</evidence>
<dbReference type="GO" id="GO:0003924">
    <property type="term" value="F:GTPase activity"/>
    <property type="evidence" value="ECO:0007669"/>
    <property type="project" value="InterPro"/>
</dbReference>
<evidence type="ECO:0000256" key="2">
    <source>
        <dbReference type="ARBA" id="ARBA00023134"/>
    </source>
</evidence>
<gene>
    <name evidence="3" type="ORF">PPRIM_AZ9-3.1.T1560027</name>
    <name evidence="4" type="ORF">PPRIM_AZ9-3.1.T1590099</name>
</gene>
<dbReference type="EMBL" id="CAJJDM010000164">
    <property type="protein sequence ID" value="CAD8114406.1"/>
    <property type="molecule type" value="Genomic_DNA"/>
</dbReference>
<dbReference type="InterPro" id="IPR050227">
    <property type="entry name" value="Rab"/>
</dbReference>
<dbReference type="PROSITE" id="PS51421">
    <property type="entry name" value="RAS"/>
    <property type="match status" value="1"/>
</dbReference>
<keyword evidence="5" id="KW-1185">Reference proteome</keyword>
<keyword evidence="1" id="KW-0547">Nucleotide-binding</keyword>
<dbReference type="InterPro" id="IPR005225">
    <property type="entry name" value="Small_GTP-bd"/>
</dbReference>
<reference evidence="3" key="1">
    <citation type="submission" date="2021-01" db="EMBL/GenBank/DDBJ databases">
        <authorList>
            <consortium name="Genoscope - CEA"/>
            <person name="William W."/>
        </authorList>
    </citation>
    <scope>NUCLEOTIDE SEQUENCE</scope>
</reference>
<dbReference type="EMBL" id="CAJJDM010000161">
    <property type="protein sequence ID" value="CAD8113630.1"/>
    <property type="molecule type" value="Genomic_DNA"/>
</dbReference>
<dbReference type="OMA" id="TQACFLV"/>
<dbReference type="FunFam" id="3.40.50.300:FF:004305">
    <property type="entry name" value="Small GTP-binding protein, putative"/>
    <property type="match status" value="1"/>
</dbReference>
<dbReference type="SMART" id="SM00175">
    <property type="entry name" value="RAB"/>
    <property type="match status" value="1"/>
</dbReference>
<evidence type="ECO:0000313" key="4">
    <source>
        <dbReference type="EMBL" id="CAD8114406.1"/>
    </source>
</evidence>
<accession>A0A8S1QGD4</accession>
<dbReference type="CDD" id="cd00154">
    <property type="entry name" value="Rab"/>
    <property type="match status" value="1"/>
</dbReference>
<dbReference type="NCBIfam" id="TIGR00231">
    <property type="entry name" value="small_GTP"/>
    <property type="match status" value="1"/>
</dbReference>